<accession>A0AB33JXK8</accession>
<proteinExistence type="predicted"/>
<name>A0AB33JXK8_9ACTN</name>
<protein>
    <submittedName>
        <fullName evidence="2">Uncharacterized protein</fullName>
    </submittedName>
</protein>
<gene>
    <name evidence="2" type="ORF">KCMC57_42450</name>
</gene>
<reference evidence="2" key="1">
    <citation type="submission" date="2024-07" db="EMBL/GenBank/DDBJ databases">
        <title>Complete genome sequences of cellulolytic bacteria, Kitasatospora sp. CMC57 and Streptomyces sp. CMC78, isolated from Japanese agricultural soil.</title>
        <authorList>
            <person name="Hashimoto T."/>
            <person name="Ito M."/>
            <person name="Iwamoto M."/>
            <person name="Fukahori D."/>
            <person name="Shoda T."/>
            <person name="Sakoda M."/>
            <person name="Morohoshi T."/>
            <person name="Mitsuboshi M."/>
            <person name="Nishizawa T."/>
        </authorList>
    </citation>
    <scope>NUCLEOTIDE SEQUENCE</scope>
    <source>
        <strain evidence="2">CMC57</strain>
    </source>
</reference>
<dbReference type="AlphaFoldDB" id="A0AB33JXK8"/>
<dbReference type="EMBL" id="AP035881">
    <property type="protein sequence ID" value="BFP47877.1"/>
    <property type="molecule type" value="Genomic_DNA"/>
</dbReference>
<organism evidence="2">
    <name type="scientific">Kitasatospora sp. CMC57</name>
    <dbReference type="NCBI Taxonomy" id="3231513"/>
    <lineage>
        <taxon>Bacteria</taxon>
        <taxon>Bacillati</taxon>
        <taxon>Actinomycetota</taxon>
        <taxon>Actinomycetes</taxon>
        <taxon>Kitasatosporales</taxon>
        <taxon>Streptomycetaceae</taxon>
        <taxon>Kitasatospora</taxon>
    </lineage>
</organism>
<feature type="compositionally biased region" description="Pro residues" evidence="1">
    <location>
        <begin position="48"/>
        <end position="57"/>
    </location>
</feature>
<feature type="region of interest" description="Disordered" evidence="1">
    <location>
        <begin position="40"/>
        <end position="64"/>
    </location>
</feature>
<evidence type="ECO:0000256" key="1">
    <source>
        <dbReference type="SAM" id="MobiDB-lite"/>
    </source>
</evidence>
<sequence>MSFSGFGWLGWAPVSDVEPSPIGLPFTEALLELPLDPAAGLPGVDVPAPEPPPPEPLSPQAATAPRAAVAAVALSTVLREMLPMVSPAVVHPSVHAEKSDIDGYFSASMPRGMRALQSPFAAGQHAAKGRPAPR</sequence>
<evidence type="ECO:0000313" key="2">
    <source>
        <dbReference type="EMBL" id="BFP47877.1"/>
    </source>
</evidence>